<evidence type="ECO:0000313" key="1">
    <source>
        <dbReference type="EMBL" id="MDX8420447.1"/>
    </source>
</evidence>
<organism evidence="1 2">
    <name type="scientific">Grylomicrobium aquisgranensis</name>
    <dbReference type="NCBI Taxonomy" id="2926318"/>
    <lineage>
        <taxon>Bacteria</taxon>
        <taxon>Bacillati</taxon>
        <taxon>Bacillota</taxon>
        <taxon>Erysipelotrichia</taxon>
        <taxon>Erysipelotrichales</taxon>
        <taxon>Erysipelotrichaceae</taxon>
        <taxon>Grylomicrobium</taxon>
    </lineage>
</organism>
<gene>
    <name evidence="1" type="ORF">MOZ60_10160</name>
</gene>
<keyword evidence="2" id="KW-1185">Reference proteome</keyword>
<dbReference type="EMBL" id="JALBUR010000039">
    <property type="protein sequence ID" value="MDX8420447.1"/>
    <property type="molecule type" value="Genomic_DNA"/>
</dbReference>
<sequence>PVWTDWSTEHSDYNLMARICGTRLFNWRSAKAERRTDEAEQPFRFSGLCIEHEVRPASCPEVTGSLLPSRHINSCRYLFLSNLIDKNFLLEL</sequence>
<evidence type="ECO:0000313" key="2">
    <source>
        <dbReference type="Proteomes" id="UP001286174"/>
    </source>
</evidence>
<proteinExistence type="predicted"/>
<feature type="non-terminal residue" evidence="1">
    <location>
        <position position="1"/>
    </location>
</feature>
<name>A0AB35U3N0_9FIRM</name>
<dbReference type="RefSeq" id="WP_370596580.1">
    <property type="nucleotide sequence ID" value="NZ_JALBUR010000039.1"/>
</dbReference>
<reference evidence="1 2" key="1">
    <citation type="submission" date="2022-03" db="EMBL/GenBank/DDBJ databases">
        <title>Novel taxa within the pig intestine.</title>
        <authorList>
            <person name="Wylensek D."/>
            <person name="Bishof K."/>
            <person name="Afrizal A."/>
            <person name="Clavel T."/>
        </authorList>
    </citation>
    <scope>NUCLEOTIDE SEQUENCE [LARGE SCALE GENOMIC DNA]</scope>
    <source>
        <strain evidence="1 2">CLA-KB-P133</strain>
    </source>
</reference>
<protein>
    <submittedName>
        <fullName evidence="1">Uncharacterized protein</fullName>
    </submittedName>
</protein>
<accession>A0AB35U3N0</accession>
<comment type="caution">
    <text evidence="1">The sequence shown here is derived from an EMBL/GenBank/DDBJ whole genome shotgun (WGS) entry which is preliminary data.</text>
</comment>
<dbReference type="AlphaFoldDB" id="A0AB35U3N0"/>
<dbReference type="Proteomes" id="UP001286174">
    <property type="component" value="Unassembled WGS sequence"/>
</dbReference>